<proteinExistence type="predicted"/>
<protein>
    <submittedName>
        <fullName evidence="1">Uncharacterized protein</fullName>
    </submittedName>
</protein>
<keyword evidence="2" id="KW-1185">Reference proteome</keyword>
<dbReference type="EMBL" id="CP002101">
    <property type="protein sequence ID" value="AEH60930.1"/>
    <property type="molecule type" value="Genomic_DNA"/>
</dbReference>
<reference evidence="1 2" key="1">
    <citation type="submission" date="2010-07" db="EMBL/GenBank/DDBJ databases">
        <title>The complete genome of Methanosalsum zhilinae DSM 4017.</title>
        <authorList>
            <consortium name="US DOE Joint Genome Institute (JGI-PGF)"/>
            <person name="Lucas S."/>
            <person name="Copeland A."/>
            <person name="Lapidus A."/>
            <person name="Glavina del Rio T."/>
            <person name="Dalin E."/>
            <person name="Tice H."/>
            <person name="Bruce D."/>
            <person name="Goodwin L."/>
            <person name="Pitluck S."/>
            <person name="Kyrpides N."/>
            <person name="Mavromatis K."/>
            <person name="Ovchinnikova G."/>
            <person name="Daligault H."/>
            <person name="Detter J.C."/>
            <person name="Han C."/>
            <person name="Tapia R."/>
            <person name="Larimer F."/>
            <person name="Land M."/>
            <person name="Hauser L."/>
            <person name="Markowitz V."/>
            <person name="Cheng J.-F."/>
            <person name="Hugenholtz P."/>
            <person name="Woyke T."/>
            <person name="Wu D."/>
            <person name="Spring S."/>
            <person name="Schueler E."/>
            <person name="Brambilla E."/>
            <person name="Klenk H.-P."/>
            <person name="Eisen J.A."/>
        </authorList>
    </citation>
    <scope>NUCLEOTIDE SEQUENCE [LARGE SCALE GENOMIC DNA]</scope>
    <source>
        <strain evidence="2">DSM 4017 / NBRC 107636 / OCM 62 / WeN5</strain>
    </source>
</reference>
<dbReference type="AlphaFoldDB" id="F7XLZ9"/>
<gene>
    <name evidence="1" type="ordered locus">Mzhil_1074</name>
</gene>
<organism evidence="1 2">
    <name type="scientific">Methanosalsum zhilinae (strain DSM 4017 / NBRC 107636 / OCM 62 / WeN5)</name>
    <name type="common">Methanohalophilus zhilinae</name>
    <dbReference type="NCBI Taxonomy" id="679901"/>
    <lineage>
        <taxon>Archaea</taxon>
        <taxon>Methanobacteriati</taxon>
        <taxon>Methanobacteriota</taxon>
        <taxon>Stenosarchaea group</taxon>
        <taxon>Methanomicrobia</taxon>
        <taxon>Methanosarcinales</taxon>
        <taxon>Methanosarcinaceae</taxon>
        <taxon>Methanosalsum</taxon>
    </lineage>
</organism>
<dbReference type="STRING" id="679901.Mzhil_1074"/>
<sequence precursor="true">MNLKIGKSFLPRASIVLVFLTAFMLMVTGFASAQTWDESDFSQQPNFDSQK</sequence>
<evidence type="ECO:0000313" key="1">
    <source>
        <dbReference type="EMBL" id="AEH60930.1"/>
    </source>
</evidence>
<dbReference type="Proteomes" id="UP000006622">
    <property type="component" value="Chromosome"/>
</dbReference>
<name>F7XLZ9_METZD</name>
<dbReference type="KEGG" id="mzh:Mzhil_1074"/>
<accession>F7XLZ9</accession>
<dbReference type="HOGENOM" id="CLU_3094183_0_0_2"/>
<evidence type="ECO:0000313" key="2">
    <source>
        <dbReference type="Proteomes" id="UP000006622"/>
    </source>
</evidence>